<name>A0A9K3D8F2_9EUKA</name>
<dbReference type="PROSITE" id="PS51450">
    <property type="entry name" value="LRR"/>
    <property type="match status" value="1"/>
</dbReference>
<comment type="caution">
    <text evidence="3">The sequence shown here is derived from an EMBL/GenBank/DDBJ whole genome shotgun (WGS) entry which is preliminary data.</text>
</comment>
<accession>A0A9K3D8F2</accession>
<gene>
    <name evidence="3" type="ORF">KIPB_012095</name>
</gene>
<evidence type="ECO:0000256" key="2">
    <source>
        <dbReference type="ARBA" id="ARBA00022737"/>
    </source>
</evidence>
<dbReference type="InterPro" id="IPR032675">
    <property type="entry name" value="LRR_dom_sf"/>
</dbReference>
<dbReference type="AlphaFoldDB" id="A0A9K3D8F2"/>
<dbReference type="EMBL" id="BDIP01005206">
    <property type="protein sequence ID" value="GIQ89590.1"/>
    <property type="molecule type" value="Genomic_DNA"/>
</dbReference>
<keyword evidence="4" id="KW-1185">Reference proteome</keyword>
<sequence>MRISTIDRSIETLCLDNSGIDNEALLELIPTLATFSNLKRLYLRQNAISRVPEFEFLPNLEVLDLSENPVVEDVEAAISALERCVTLQHLVLCLPDVESEDDVIVSLPSLVSLNGMALTEELSCQPPSPPSISEPVTLFETEEEREDEPLTMEAVSESPAPEALDLNALNRLDAPTSAHAALAQAQEEAESPIPVPAVEYSTMDQCEREANNIRSSLERFAALHSKFHILPDIPRHD</sequence>
<dbReference type="Gene3D" id="3.80.10.10">
    <property type="entry name" value="Ribonuclease Inhibitor"/>
    <property type="match status" value="1"/>
</dbReference>
<dbReference type="InterPro" id="IPR001611">
    <property type="entry name" value="Leu-rich_rpt"/>
</dbReference>
<evidence type="ECO:0000313" key="4">
    <source>
        <dbReference type="Proteomes" id="UP000265618"/>
    </source>
</evidence>
<dbReference type="PANTHER" id="PTHR18849:SF0">
    <property type="entry name" value="CILIA- AND FLAGELLA-ASSOCIATED PROTEIN 410-RELATED"/>
    <property type="match status" value="1"/>
</dbReference>
<organism evidence="3 4">
    <name type="scientific">Kipferlia bialata</name>
    <dbReference type="NCBI Taxonomy" id="797122"/>
    <lineage>
        <taxon>Eukaryota</taxon>
        <taxon>Metamonada</taxon>
        <taxon>Carpediemonas-like organisms</taxon>
        <taxon>Kipferlia</taxon>
    </lineage>
</organism>
<dbReference type="SUPFAM" id="SSF52058">
    <property type="entry name" value="L domain-like"/>
    <property type="match status" value="1"/>
</dbReference>
<evidence type="ECO:0000313" key="3">
    <source>
        <dbReference type="EMBL" id="GIQ89590.1"/>
    </source>
</evidence>
<dbReference type="Pfam" id="PF12799">
    <property type="entry name" value="LRR_4"/>
    <property type="match status" value="1"/>
</dbReference>
<dbReference type="Proteomes" id="UP000265618">
    <property type="component" value="Unassembled WGS sequence"/>
</dbReference>
<feature type="non-terminal residue" evidence="3">
    <location>
        <position position="1"/>
    </location>
</feature>
<dbReference type="PANTHER" id="PTHR18849">
    <property type="entry name" value="LEUCINE RICH REPEAT PROTEIN"/>
    <property type="match status" value="1"/>
</dbReference>
<protein>
    <submittedName>
        <fullName evidence="3">Uncharacterized protein</fullName>
    </submittedName>
</protein>
<evidence type="ECO:0000256" key="1">
    <source>
        <dbReference type="ARBA" id="ARBA00022614"/>
    </source>
</evidence>
<keyword evidence="2" id="KW-0677">Repeat</keyword>
<proteinExistence type="predicted"/>
<dbReference type="OrthoDB" id="1728874at2759"/>
<reference evidence="3 4" key="1">
    <citation type="journal article" date="2018" name="PLoS ONE">
        <title>The draft genome of Kipferlia bialata reveals reductive genome evolution in fornicate parasites.</title>
        <authorList>
            <person name="Tanifuji G."/>
            <person name="Takabayashi S."/>
            <person name="Kume K."/>
            <person name="Takagi M."/>
            <person name="Nakayama T."/>
            <person name="Kamikawa R."/>
            <person name="Inagaki Y."/>
            <person name="Hashimoto T."/>
        </authorList>
    </citation>
    <scope>NUCLEOTIDE SEQUENCE [LARGE SCALE GENOMIC DNA]</scope>
    <source>
        <strain evidence="3">NY0173</strain>
    </source>
</reference>
<dbReference type="InterPro" id="IPR025875">
    <property type="entry name" value="Leu-rich_rpt_4"/>
</dbReference>
<keyword evidence="1" id="KW-0433">Leucine-rich repeat</keyword>